<name>A0A388T2J4_9ACTN</name>
<comment type="caution">
    <text evidence="1">The sequence shown here is derived from an EMBL/GenBank/DDBJ whole genome shotgun (WGS) entry which is preliminary data.</text>
</comment>
<sequence>MTDRPLPADLRRSYYNTKVQVSALEALLRKLPDLSAPVRQQTTRRQPSRATHLSNDQIQQIIESYTGGATVYQLGERFGISRQRVGKILKRHGVEMRMRGLSAEQIDEAVRLYQAGQSLARIGERLGVDAGTVRARVVERGVRMRDAQGRER</sequence>
<evidence type="ECO:0000313" key="2">
    <source>
        <dbReference type="Proteomes" id="UP000265354"/>
    </source>
</evidence>
<accession>A0A388T2J4</accession>
<evidence type="ECO:0008006" key="3">
    <source>
        <dbReference type="Google" id="ProtNLM"/>
    </source>
</evidence>
<dbReference type="Proteomes" id="UP000265354">
    <property type="component" value="Unassembled WGS sequence"/>
</dbReference>
<proteinExistence type="predicted"/>
<evidence type="ECO:0000313" key="1">
    <source>
        <dbReference type="EMBL" id="GBQ03153.1"/>
    </source>
</evidence>
<reference evidence="1 2" key="1">
    <citation type="submission" date="2018-07" db="EMBL/GenBank/DDBJ databases">
        <title>Whole Genome Shotgun Sequence of Streptomyces spongiicola strain 531S.</title>
        <authorList>
            <person name="Dohra H."/>
            <person name="Kodani S."/>
        </authorList>
    </citation>
    <scope>NUCLEOTIDE SEQUENCE [LARGE SCALE GENOMIC DNA]</scope>
    <source>
        <strain evidence="1 2">531S</strain>
    </source>
</reference>
<organism evidence="1 2">
    <name type="scientific">Streptomyces spongiicola</name>
    <dbReference type="NCBI Taxonomy" id="1690221"/>
    <lineage>
        <taxon>Bacteria</taxon>
        <taxon>Bacillati</taxon>
        <taxon>Actinomycetota</taxon>
        <taxon>Actinomycetes</taxon>
        <taxon>Kitasatosporales</taxon>
        <taxon>Streptomycetaceae</taxon>
        <taxon>Streptomyces</taxon>
    </lineage>
</organism>
<dbReference type="Gene3D" id="1.10.10.60">
    <property type="entry name" value="Homeodomain-like"/>
    <property type="match status" value="2"/>
</dbReference>
<dbReference type="EMBL" id="BGZL01000015">
    <property type="protein sequence ID" value="GBQ03153.1"/>
    <property type="molecule type" value="Genomic_DNA"/>
</dbReference>
<protein>
    <recommendedName>
        <fullName evidence="3">Helix-turn-helix domain containing protein</fullName>
    </recommendedName>
</protein>
<dbReference type="AlphaFoldDB" id="A0A388T2J4"/>
<gene>
    <name evidence="1" type="ORF">SSP531S_46210</name>
</gene>